<dbReference type="Proteomes" id="UP000828390">
    <property type="component" value="Unassembled WGS sequence"/>
</dbReference>
<evidence type="ECO:0000313" key="2">
    <source>
        <dbReference type="Proteomes" id="UP000828390"/>
    </source>
</evidence>
<gene>
    <name evidence="1" type="ORF">DPMN_156183</name>
</gene>
<dbReference type="EMBL" id="JAIWYP010000007">
    <property type="protein sequence ID" value="KAH3802505.1"/>
    <property type="molecule type" value="Genomic_DNA"/>
</dbReference>
<reference evidence="1" key="1">
    <citation type="journal article" date="2019" name="bioRxiv">
        <title>The Genome of the Zebra Mussel, Dreissena polymorpha: A Resource for Invasive Species Research.</title>
        <authorList>
            <person name="McCartney M.A."/>
            <person name="Auch B."/>
            <person name="Kono T."/>
            <person name="Mallez S."/>
            <person name="Zhang Y."/>
            <person name="Obille A."/>
            <person name="Becker A."/>
            <person name="Abrahante J.E."/>
            <person name="Garbe J."/>
            <person name="Badalamenti J.P."/>
            <person name="Herman A."/>
            <person name="Mangelson H."/>
            <person name="Liachko I."/>
            <person name="Sullivan S."/>
            <person name="Sone E.D."/>
            <person name="Koren S."/>
            <person name="Silverstein K.A.T."/>
            <person name="Beckman K.B."/>
            <person name="Gohl D.M."/>
        </authorList>
    </citation>
    <scope>NUCLEOTIDE SEQUENCE</scope>
    <source>
        <strain evidence="1">Duluth1</strain>
        <tissue evidence="1">Whole animal</tissue>
    </source>
</reference>
<protein>
    <submittedName>
        <fullName evidence="1">Uncharacterized protein</fullName>
    </submittedName>
</protein>
<dbReference type="AlphaFoldDB" id="A0A9D4J8K2"/>
<comment type="caution">
    <text evidence="1">The sequence shown here is derived from an EMBL/GenBank/DDBJ whole genome shotgun (WGS) entry which is preliminary data.</text>
</comment>
<proteinExistence type="predicted"/>
<sequence>MARLSRLWTRSSIRFPIKYMLCKSHRSLHLSVRLRDLDASRGNISQIDRPFSASVSEDCSTCPTWSTRLTSMPGICLRQVLAHKSPA</sequence>
<keyword evidence="2" id="KW-1185">Reference proteome</keyword>
<name>A0A9D4J8K2_DREPO</name>
<reference evidence="1" key="2">
    <citation type="submission" date="2020-11" db="EMBL/GenBank/DDBJ databases">
        <authorList>
            <person name="McCartney M.A."/>
            <person name="Auch B."/>
            <person name="Kono T."/>
            <person name="Mallez S."/>
            <person name="Becker A."/>
            <person name="Gohl D.M."/>
            <person name="Silverstein K.A.T."/>
            <person name="Koren S."/>
            <person name="Bechman K.B."/>
            <person name="Herman A."/>
            <person name="Abrahante J.E."/>
            <person name="Garbe J."/>
        </authorList>
    </citation>
    <scope>NUCLEOTIDE SEQUENCE</scope>
    <source>
        <strain evidence="1">Duluth1</strain>
        <tissue evidence="1">Whole animal</tissue>
    </source>
</reference>
<evidence type="ECO:0000313" key="1">
    <source>
        <dbReference type="EMBL" id="KAH3802505.1"/>
    </source>
</evidence>
<organism evidence="1 2">
    <name type="scientific">Dreissena polymorpha</name>
    <name type="common">Zebra mussel</name>
    <name type="synonym">Mytilus polymorpha</name>
    <dbReference type="NCBI Taxonomy" id="45954"/>
    <lineage>
        <taxon>Eukaryota</taxon>
        <taxon>Metazoa</taxon>
        <taxon>Spiralia</taxon>
        <taxon>Lophotrochozoa</taxon>
        <taxon>Mollusca</taxon>
        <taxon>Bivalvia</taxon>
        <taxon>Autobranchia</taxon>
        <taxon>Heteroconchia</taxon>
        <taxon>Euheterodonta</taxon>
        <taxon>Imparidentia</taxon>
        <taxon>Neoheterodontei</taxon>
        <taxon>Myida</taxon>
        <taxon>Dreissenoidea</taxon>
        <taxon>Dreissenidae</taxon>
        <taxon>Dreissena</taxon>
    </lineage>
</organism>
<accession>A0A9D4J8K2</accession>